<comment type="similarity">
    <text evidence="1">Belongs to the small GTPase superfamily. Rab family.</text>
</comment>
<dbReference type="GO" id="GO:0003924">
    <property type="term" value="F:GTPase activity"/>
    <property type="evidence" value="ECO:0007669"/>
    <property type="project" value="InterPro"/>
</dbReference>
<dbReference type="Gene3D" id="3.40.50.300">
    <property type="entry name" value="P-loop containing nucleotide triphosphate hydrolases"/>
    <property type="match status" value="2"/>
</dbReference>
<dbReference type="InterPro" id="IPR027417">
    <property type="entry name" value="P-loop_NTPase"/>
</dbReference>
<evidence type="ECO:0000313" key="6">
    <source>
        <dbReference type="WBParaSite" id="maker-uti_cns_0007408-snap-gene-0.5-mRNA-1"/>
    </source>
</evidence>
<organism evidence="5 6">
    <name type="scientific">Macrostomum lignano</name>
    <dbReference type="NCBI Taxonomy" id="282301"/>
    <lineage>
        <taxon>Eukaryota</taxon>
        <taxon>Metazoa</taxon>
        <taxon>Spiralia</taxon>
        <taxon>Lophotrochozoa</taxon>
        <taxon>Platyhelminthes</taxon>
        <taxon>Rhabditophora</taxon>
        <taxon>Macrostomorpha</taxon>
        <taxon>Macrostomida</taxon>
        <taxon>Macrostomidae</taxon>
        <taxon>Macrostomum</taxon>
    </lineage>
</organism>
<protein>
    <submittedName>
        <fullName evidence="6">Tr-type G domain-containing protein</fullName>
    </submittedName>
</protein>
<keyword evidence="5" id="KW-1185">Reference proteome</keyword>
<dbReference type="PANTHER" id="PTHR47981">
    <property type="entry name" value="RAB FAMILY"/>
    <property type="match status" value="1"/>
</dbReference>
<dbReference type="InterPro" id="IPR001806">
    <property type="entry name" value="Small_GTPase"/>
</dbReference>
<dbReference type="PANTHER" id="PTHR47981:SF20">
    <property type="entry name" value="RAS-RELATED PROTEIN RAB-7A"/>
    <property type="match status" value="1"/>
</dbReference>
<evidence type="ECO:0000256" key="2">
    <source>
        <dbReference type="ARBA" id="ARBA00022741"/>
    </source>
</evidence>
<accession>A0A1I8HPS7</accession>
<dbReference type="Pfam" id="PF00071">
    <property type="entry name" value="Ras"/>
    <property type="match status" value="2"/>
</dbReference>
<sequence length="601" mass="65034">GRAFQSSGQAPVFVPHSAQCFGNLPNQRPQCRLASVKIVVLGDVDVGKTALLHRLVHSGYHGDGIYRATIGSDLLMKRLVLNCRAEVTLQLLDGGFRIAGRGVGGVALQVLVPGEAAVTREGHGGSPDVSAREAQEELPELTPRRSSRLIPDEEVKRRKIKEGPHASKGRGPGGVADEPTRSALDRVEQVCMAFDLGSANPDNRGVRPVEPVVKYDPETSGLVREGNISAVELQRTEFQTIVIGPGFCFADKALHQIPERAGRRSCHNGRDVISIPDFEDGPLEQLPSVLLAARSNKNECASQHHPLNADGDSLLDSQLNQIGVNSTPHFLKLISGPVLVATLDDHSRDFGLGLRRKASTGRPVWLPWDASRFSIHGGRRRFGPRSSLLGLPFGALFSAFALKPSPLSFIGSARFGRSFRLRASRLARHQEGDRLRPDYSPAFQPIGTVNTLGIREYVEQYHGLQIAWQLRPAPPAVFDLTASLASLTHWRQEFDSERSGFESAAALPPLLLLGNKADLPTGSRAVSGRCVAAWRSAQQLPSDAERYFECSAKTGLNVEAAFRHLAAACLSRRRHPMEAGLRLALTNGTGDSASGCVCRPA</sequence>
<dbReference type="AlphaFoldDB" id="A0A1I8HPS7"/>
<dbReference type="GO" id="GO:0005525">
    <property type="term" value="F:GTP binding"/>
    <property type="evidence" value="ECO:0007669"/>
    <property type="project" value="UniProtKB-KW"/>
</dbReference>
<dbReference type="SMART" id="SM00175">
    <property type="entry name" value="RAB"/>
    <property type="match status" value="1"/>
</dbReference>
<evidence type="ECO:0000313" key="5">
    <source>
        <dbReference type="Proteomes" id="UP000095280"/>
    </source>
</evidence>
<proteinExistence type="inferred from homology"/>
<dbReference type="SUPFAM" id="SSF52540">
    <property type="entry name" value="P-loop containing nucleoside triphosphate hydrolases"/>
    <property type="match status" value="2"/>
</dbReference>
<feature type="compositionally biased region" description="Basic and acidic residues" evidence="4">
    <location>
        <begin position="150"/>
        <end position="165"/>
    </location>
</feature>
<reference evidence="6" key="1">
    <citation type="submission" date="2016-11" db="UniProtKB">
        <authorList>
            <consortium name="WormBaseParasite"/>
        </authorList>
    </citation>
    <scope>IDENTIFICATION</scope>
</reference>
<keyword evidence="2" id="KW-0547">Nucleotide-binding</keyword>
<evidence type="ECO:0000256" key="1">
    <source>
        <dbReference type="ARBA" id="ARBA00006270"/>
    </source>
</evidence>
<evidence type="ECO:0000256" key="4">
    <source>
        <dbReference type="SAM" id="MobiDB-lite"/>
    </source>
</evidence>
<evidence type="ECO:0000256" key="3">
    <source>
        <dbReference type="ARBA" id="ARBA00023134"/>
    </source>
</evidence>
<keyword evidence="3" id="KW-0342">GTP-binding</keyword>
<dbReference type="Proteomes" id="UP000095280">
    <property type="component" value="Unplaced"/>
</dbReference>
<feature type="region of interest" description="Disordered" evidence="4">
    <location>
        <begin position="119"/>
        <end position="180"/>
    </location>
</feature>
<dbReference type="WBParaSite" id="maker-uti_cns_0007408-snap-gene-0.5-mRNA-1">
    <property type="protein sequence ID" value="maker-uti_cns_0007408-snap-gene-0.5-mRNA-1"/>
    <property type="gene ID" value="maker-uti_cns_0007408-snap-gene-0.5"/>
</dbReference>
<name>A0A1I8HPS7_9PLAT</name>